<gene>
    <name evidence="1" type="ORF">NQ176_g11086</name>
</gene>
<organism evidence="1 2">
    <name type="scientific">Zarea fungicola</name>
    <dbReference type="NCBI Taxonomy" id="93591"/>
    <lineage>
        <taxon>Eukaryota</taxon>
        <taxon>Fungi</taxon>
        <taxon>Dikarya</taxon>
        <taxon>Ascomycota</taxon>
        <taxon>Pezizomycotina</taxon>
        <taxon>Sordariomycetes</taxon>
        <taxon>Hypocreomycetidae</taxon>
        <taxon>Hypocreales</taxon>
        <taxon>Cordycipitaceae</taxon>
        <taxon>Zarea</taxon>
    </lineage>
</organism>
<accession>A0ACC1MC45</accession>
<dbReference type="Proteomes" id="UP001143910">
    <property type="component" value="Unassembled WGS sequence"/>
</dbReference>
<proteinExistence type="predicted"/>
<evidence type="ECO:0000313" key="2">
    <source>
        <dbReference type="Proteomes" id="UP001143910"/>
    </source>
</evidence>
<dbReference type="EMBL" id="JANJQO010003448">
    <property type="protein sequence ID" value="KAJ2959953.1"/>
    <property type="molecule type" value="Genomic_DNA"/>
</dbReference>
<keyword evidence="2" id="KW-1185">Reference proteome</keyword>
<sequence>MTPSNACLVFINAISTEGWDRDGLHDEFSDGLVRNVASKCANTIVVIHASGIRLVDQWIEHPNVTAAVLAHVPGQDSGRALVKLLYGEVGFSGKLPYTIAKNESDYPVYKPCALAFKGDTDPQCDYTEGVYLDYRAFDAKNITPRFEFGYGLSYTTFDYSSLSISAHGVRTCFSTSLDELWQVVAKVHVGVVNSGNVDGREIAQLYVGIPGAPPKQLRGFEKFDLKAGQGGRATFELTRRDLSQWDVVQQKWVLLPGDYKIYVGASSRDIRLTGSIVVST</sequence>
<protein>
    <submittedName>
        <fullName evidence="1">Uncharacterized protein</fullName>
    </submittedName>
</protein>
<comment type="caution">
    <text evidence="1">The sequence shown here is derived from an EMBL/GenBank/DDBJ whole genome shotgun (WGS) entry which is preliminary data.</text>
</comment>
<name>A0ACC1MC45_9HYPO</name>
<evidence type="ECO:0000313" key="1">
    <source>
        <dbReference type="EMBL" id="KAJ2959953.1"/>
    </source>
</evidence>
<reference evidence="1" key="1">
    <citation type="submission" date="2022-08" db="EMBL/GenBank/DDBJ databases">
        <title>Genome Sequence of Lecanicillium fungicola.</title>
        <authorList>
            <person name="Buettner E."/>
        </authorList>
    </citation>
    <scope>NUCLEOTIDE SEQUENCE</scope>
    <source>
        <strain evidence="1">Babe33</strain>
    </source>
</reference>